<evidence type="ECO:0000256" key="10">
    <source>
        <dbReference type="ARBA" id="ARBA00023170"/>
    </source>
</evidence>
<dbReference type="PROSITE" id="PS50041">
    <property type="entry name" value="C_TYPE_LECTIN_2"/>
    <property type="match status" value="1"/>
</dbReference>
<feature type="transmembrane region" description="Helical" evidence="12">
    <location>
        <begin position="43"/>
        <end position="65"/>
    </location>
</feature>
<keyword evidence="7 12" id="KW-1133">Transmembrane helix</keyword>
<evidence type="ECO:0000256" key="1">
    <source>
        <dbReference type="ARBA" id="ARBA00004401"/>
    </source>
</evidence>
<dbReference type="GO" id="GO:0009897">
    <property type="term" value="C:external side of plasma membrane"/>
    <property type="evidence" value="ECO:0007669"/>
    <property type="project" value="TreeGrafter"/>
</dbReference>
<dbReference type="SUPFAM" id="SSF56436">
    <property type="entry name" value="C-type lectin-like"/>
    <property type="match status" value="1"/>
</dbReference>
<dbReference type="CDD" id="cd03593">
    <property type="entry name" value="CLECT_NK_receptors_like"/>
    <property type="match status" value="1"/>
</dbReference>
<gene>
    <name evidence="14" type="primary">CLEC12B</name>
</gene>
<evidence type="ECO:0000256" key="12">
    <source>
        <dbReference type="SAM" id="Phobius"/>
    </source>
</evidence>
<evidence type="ECO:0000256" key="4">
    <source>
        <dbReference type="ARBA" id="ARBA00022692"/>
    </source>
</evidence>
<protein>
    <submittedName>
        <fullName evidence="14">C-type lectin domain family 12 member B</fullName>
    </submittedName>
</protein>
<dbReference type="AlphaFoldDB" id="A0A673T6K6"/>
<keyword evidence="5" id="KW-0430">Lectin</keyword>
<evidence type="ECO:0000256" key="3">
    <source>
        <dbReference type="ARBA" id="ARBA00022553"/>
    </source>
</evidence>
<dbReference type="Proteomes" id="UP000472268">
    <property type="component" value="Chromosome 10"/>
</dbReference>
<feature type="domain" description="C-type lectin" evidence="13">
    <location>
        <begin position="150"/>
        <end position="264"/>
    </location>
</feature>
<dbReference type="SMART" id="SM00034">
    <property type="entry name" value="CLECT"/>
    <property type="match status" value="1"/>
</dbReference>
<keyword evidence="10" id="KW-0675">Receptor</keyword>
<evidence type="ECO:0000313" key="15">
    <source>
        <dbReference type="Proteomes" id="UP000472268"/>
    </source>
</evidence>
<dbReference type="GO" id="GO:0030246">
    <property type="term" value="F:carbohydrate binding"/>
    <property type="evidence" value="ECO:0007669"/>
    <property type="project" value="UniProtKB-KW"/>
</dbReference>
<dbReference type="Pfam" id="PF08391">
    <property type="entry name" value="Ly49"/>
    <property type="match status" value="1"/>
</dbReference>
<dbReference type="GO" id="GO:0030545">
    <property type="term" value="F:signaling receptor regulator activity"/>
    <property type="evidence" value="ECO:0007669"/>
    <property type="project" value="InterPro"/>
</dbReference>
<dbReference type="PANTHER" id="PTHR47647">
    <property type="entry name" value="C-TYPE LECTIN DOMAIN FAMILY 12 MEMBER B"/>
    <property type="match status" value="1"/>
</dbReference>
<keyword evidence="6" id="KW-0735">Signal-anchor</keyword>
<keyword evidence="8 12" id="KW-0472">Membrane</keyword>
<proteinExistence type="predicted"/>
<reference evidence="14" key="3">
    <citation type="submission" date="2025-09" db="UniProtKB">
        <authorList>
            <consortium name="Ensembl"/>
        </authorList>
    </citation>
    <scope>IDENTIFICATION</scope>
</reference>
<keyword evidence="4 12" id="KW-0812">Transmembrane</keyword>
<evidence type="ECO:0000259" key="13">
    <source>
        <dbReference type="PROSITE" id="PS50041"/>
    </source>
</evidence>
<dbReference type="InterPro" id="IPR013600">
    <property type="entry name" value="Ly49_N"/>
</dbReference>
<dbReference type="InterPro" id="IPR042916">
    <property type="entry name" value="CLEC12A/B"/>
</dbReference>
<reference evidence="14 15" key="1">
    <citation type="submission" date="2019-05" db="EMBL/GenBank/DDBJ databases">
        <title>A Chromosome-scale Meerkat (S. suricatta) Genome Assembly.</title>
        <authorList>
            <person name="Dudchenko O."/>
            <person name="Lieberman Aiden E."/>
            <person name="Tung J."/>
            <person name="Barreiro L.B."/>
            <person name="Clutton-Brock T.H."/>
        </authorList>
    </citation>
    <scope>NUCLEOTIDE SEQUENCE [LARGE SCALE GENOMIC DNA]</scope>
</reference>
<evidence type="ECO:0000256" key="2">
    <source>
        <dbReference type="ARBA" id="ARBA00022475"/>
    </source>
</evidence>
<evidence type="ECO:0000313" key="14">
    <source>
        <dbReference type="Ensembl" id="ENSSSUP00005007538.1"/>
    </source>
</evidence>
<dbReference type="PANTHER" id="PTHR47647:SF1">
    <property type="entry name" value="C-TYPE LECTIN DOMAIN FAMILY 12 MEMBER B"/>
    <property type="match status" value="1"/>
</dbReference>
<keyword evidence="3" id="KW-0597">Phosphoprotein</keyword>
<evidence type="ECO:0000256" key="6">
    <source>
        <dbReference type="ARBA" id="ARBA00022968"/>
    </source>
</evidence>
<evidence type="ECO:0000256" key="5">
    <source>
        <dbReference type="ARBA" id="ARBA00022734"/>
    </source>
</evidence>
<name>A0A673T6K6_SURSU</name>
<evidence type="ECO:0000256" key="7">
    <source>
        <dbReference type="ARBA" id="ARBA00022989"/>
    </source>
</evidence>
<dbReference type="InterPro" id="IPR033992">
    <property type="entry name" value="NKR-like_CTLD"/>
</dbReference>
<dbReference type="InterPro" id="IPR016186">
    <property type="entry name" value="C-type_lectin-like/link_sf"/>
</dbReference>
<keyword evidence="9" id="KW-1015">Disulfide bond</keyword>
<keyword evidence="15" id="KW-1185">Reference proteome</keyword>
<evidence type="ECO:0000256" key="9">
    <source>
        <dbReference type="ARBA" id="ARBA00023157"/>
    </source>
</evidence>
<organism evidence="14 15">
    <name type="scientific">Suricata suricatta</name>
    <name type="common">Meerkat</name>
    <dbReference type="NCBI Taxonomy" id="37032"/>
    <lineage>
        <taxon>Eukaryota</taxon>
        <taxon>Metazoa</taxon>
        <taxon>Chordata</taxon>
        <taxon>Craniata</taxon>
        <taxon>Vertebrata</taxon>
        <taxon>Euteleostomi</taxon>
        <taxon>Mammalia</taxon>
        <taxon>Eutheria</taxon>
        <taxon>Laurasiatheria</taxon>
        <taxon>Carnivora</taxon>
        <taxon>Feliformia</taxon>
        <taxon>Herpestidae</taxon>
        <taxon>Suricata</taxon>
    </lineage>
</organism>
<reference evidence="14" key="2">
    <citation type="submission" date="2025-08" db="UniProtKB">
        <authorList>
            <consortium name="Ensembl"/>
        </authorList>
    </citation>
    <scope>IDENTIFICATION</scope>
</reference>
<keyword evidence="11" id="KW-0325">Glycoprotein</keyword>
<dbReference type="GO" id="GO:0019903">
    <property type="term" value="F:protein phosphatase binding"/>
    <property type="evidence" value="ECO:0007669"/>
    <property type="project" value="TreeGrafter"/>
</dbReference>
<dbReference type="Ensembl" id="ENSSSUT00005008705.1">
    <property type="protein sequence ID" value="ENSSSUP00005007538.1"/>
    <property type="gene ID" value="ENSSSUG00005004894.1"/>
</dbReference>
<dbReference type="Pfam" id="PF00059">
    <property type="entry name" value="Lectin_C"/>
    <property type="match status" value="1"/>
</dbReference>
<keyword evidence="2" id="KW-1003">Cell membrane</keyword>
<evidence type="ECO:0000256" key="11">
    <source>
        <dbReference type="ARBA" id="ARBA00023180"/>
    </source>
</evidence>
<dbReference type="InterPro" id="IPR016187">
    <property type="entry name" value="CTDL_fold"/>
</dbReference>
<accession>A0A673T6K6</accession>
<dbReference type="OMA" id="SAEIFWI"/>
<sequence>MSEEVTYATLTFQDSVEARNNRDRNNLRKRGCPTPSPTWHQAALSLLILCLMLLIGLVTLGIMFLQTSNEINSDSERLSQLQKINHQQQDNLSQQLSNYRNFPTKEEYLKSQISGLLKQQEQMAIKLCQELITHTSDHECNPCSKMWQWYQNSCYYFATNEETTWTNSRNNCLHQNSTLVKIDSFEEKDFLKSQALPKFSFFWLGLSWDLSRKSWLWEDGSIPSPSLFSTKEYAQINGSKGCAYFQKGKIYVSRCSAEISWICEKTATLVKIEDLD</sequence>
<dbReference type="Gene3D" id="3.10.100.10">
    <property type="entry name" value="Mannose-Binding Protein A, subunit A"/>
    <property type="match status" value="1"/>
</dbReference>
<comment type="subcellular location">
    <subcellularLocation>
        <location evidence="1">Cell membrane</location>
        <topology evidence="1">Single-pass type II membrane protein</topology>
    </subcellularLocation>
</comment>
<evidence type="ECO:0000256" key="8">
    <source>
        <dbReference type="ARBA" id="ARBA00023136"/>
    </source>
</evidence>
<dbReference type="GO" id="GO:0002769">
    <property type="term" value="P:natural killer cell inhibitory signaling pathway"/>
    <property type="evidence" value="ECO:0007669"/>
    <property type="project" value="TreeGrafter"/>
</dbReference>
<dbReference type="InterPro" id="IPR001304">
    <property type="entry name" value="C-type_lectin-like"/>
</dbReference>